<dbReference type="Gene3D" id="1.20.1280.50">
    <property type="match status" value="1"/>
</dbReference>
<dbReference type="InterPro" id="IPR006566">
    <property type="entry name" value="FBD"/>
</dbReference>
<dbReference type="Gramene" id="RZC47479">
    <property type="protein sequence ID" value="RZC47479"/>
    <property type="gene ID" value="C5167_040421"/>
</dbReference>
<dbReference type="Pfam" id="PF00646">
    <property type="entry name" value="F-box"/>
    <property type="match status" value="1"/>
</dbReference>
<dbReference type="InterPro" id="IPR050232">
    <property type="entry name" value="FBL13/AtMIF1-like"/>
</dbReference>
<dbReference type="Gene3D" id="3.80.10.10">
    <property type="entry name" value="Ribonuclease Inhibitor"/>
    <property type="match status" value="1"/>
</dbReference>
<organism evidence="2 3">
    <name type="scientific">Papaver somniferum</name>
    <name type="common">Opium poppy</name>
    <dbReference type="NCBI Taxonomy" id="3469"/>
    <lineage>
        <taxon>Eukaryota</taxon>
        <taxon>Viridiplantae</taxon>
        <taxon>Streptophyta</taxon>
        <taxon>Embryophyta</taxon>
        <taxon>Tracheophyta</taxon>
        <taxon>Spermatophyta</taxon>
        <taxon>Magnoliopsida</taxon>
        <taxon>Ranunculales</taxon>
        <taxon>Papaveraceae</taxon>
        <taxon>Papaveroideae</taxon>
        <taxon>Papaver</taxon>
    </lineage>
</organism>
<sequence length="456" mass="52311">MEELRSSPTPIKRLKVLHDIESTASGNDRIPFLPESIMLNILSYLPTKYLLQTSVLSKSFRELWTIIPRLDFDEDLFKMHRVKNKKKIQNPKFENFVSKVMRLLQDGAYDVDRFRLSWSHCDMSLVNQWIDVLGNKNLKELDLDLRRNESAEKIRYPITLPLCMFNSDSLVSLKLKLQNCELFMLPTSICLNKLKILHLEGVRFSGDDAVQKLLVGCPILETLVMVGCHIYNEKVVDISVPSLRNFTMRHIYLRSDSRIKISNLNLLVFNYTVMECNMKNNSIDRLSSLMDAYIEVLLQPGGSCSIKKILSNALDFLDSLPSFENLNKLMLTSLRQRDYFQVIAYLLQSAPSLESLVIDLVDLPCIGVVPKEEGQAVSTEFLCLETLVLNHLKEVKISSFRGIEVELEFLKLILRKANAFQKLTVIEMNDSKKRMEIKLTMSMLEKASASCTISVL</sequence>
<evidence type="ECO:0000313" key="2">
    <source>
        <dbReference type="EMBL" id="RZC47479.1"/>
    </source>
</evidence>
<name>A0A4Y7IJ52_PAPSO</name>
<dbReference type="SUPFAM" id="SSF81383">
    <property type="entry name" value="F-box domain"/>
    <property type="match status" value="1"/>
</dbReference>
<dbReference type="Pfam" id="PF24758">
    <property type="entry name" value="LRR_At5g56370"/>
    <property type="match status" value="1"/>
</dbReference>
<evidence type="ECO:0000259" key="1">
    <source>
        <dbReference type="PROSITE" id="PS50181"/>
    </source>
</evidence>
<protein>
    <recommendedName>
        <fullName evidence="1">F-box domain-containing protein</fullName>
    </recommendedName>
</protein>
<dbReference type="PANTHER" id="PTHR31900:SF27">
    <property type="entry name" value="FBD DOMAIN-CONTAINING PROTEIN"/>
    <property type="match status" value="1"/>
</dbReference>
<dbReference type="SUPFAM" id="SSF52058">
    <property type="entry name" value="L domain-like"/>
    <property type="match status" value="1"/>
</dbReference>
<dbReference type="PANTHER" id="PTHR31900">
    <property type="entry name" value="F-BOX/RNI SUPERFAMILY PROTEIN-RELATED"/>
    <property type="match status" value="1"/>
</dbReference>
<dbReference type="OMA" id="KECFHEV"/>
<dbReference type="AlphaFoldDB" id="A0A4Y7IJ52"/>
<dbReference type="InterPro" id="IPR055411">
    <property type="entry name" value="LRR_FXL15/At3g58940/PEG3-like"/>
</dbReference>
<dbReference type="PROSITE" id="PS50181">
    <property type="entry name" value="FBOX"/>
    <property type="match status" value="1"/>
</dbReference>
<dbReference type="InterPro" id="IPR032675">
    <property type="entry name" value="LRR_dom_sf"/>
</dbReference>
<dbReference type="SMART" id="SM00579">
    <property type="entry name" value="FBD"/>
    <property type="match status" value="1"/>
</dbReference>
<reference evidence="2 3" key="1">
    <citation type="journal article" date="2018" name="Science">
        <title>The opium poppy genome and morphinan production.</title>
        <authorList>
            <person name="Guo L."/>
            <person name="Winzer T."/>
            <person name="Yang X."/>
            <person name="Li Y."/>
            <person name="Ning Z."/>
            <person name="He Z."/>
            <person name="Teodor R."/>
            <person name="Lu Y."/>
            <person name="Bowser T.A."/>
            <person name="Graham I.A."/>
            <person name="Ye K."/>
        </authorList>
    </citation>
    <scope>NUCLEOTIDE SEQUENCE [LARGE SCALE GENOMIC DNA]</scope>
    <source>
        <strain evidence="3">cv. HN1</strain>
        <tissue evidence="2">Leaves</tissue>
    </source>
</reference>
<proteinExistence type="predicted"/>
<dbReference type="SMART" id="SM00256">
    <property type="entry name" value="FBOX"/>
    <property type="match status" value="1"/>
</dbReference>
<dbReference type="InterPro" id="IPR001810">
    <property type="entry name" value="F-box_dom"/>
</dbReference>
<keyword evidence="3" id="KW-1185">Reference proteome</keyword>
<accession>A0A4Y7IJ52</accession>
<dbReference type="Pfam" id="PF08387">
    <property type="entry name" value="FBD"/>
    <property type="match status" value="1"/>
</dbReference>
<gene>
    <name evidence="2" type="ORF">C5167_040421</name>
</gene>
<dbReference type="EMBL" id="CM010715">
    <property type="protein sequence ID" value="RZC47479.1"/>
    <property type="molecule type" value="Genomic_DNA"/>
</dbReference>
<dbReference type="Proteomes" id="UP000316621">
    <property type="component" value="Chromosome 1"/>
</dbReference>
<dbReference type="InterPro" id="IPR036047">
    <property type="entry name" value="F-box-like_dom_sf"/>
</dbReference>
<evidence type="ECO:0000313" key="3">
    <source>
        <dbReference type="Proteomes" id="UP000316621"/>
    </source>
</evidence>
<feature type="domain" description="F-box" evidence="1">
    <location>
        <begin position="27"/>
        <end position="80"/>
    </location>
</feature>